<keyword evidence="1" id="KW-0238">DNA-binding</keyword>
<proteinExistence type="predicted"/>
<sequence>MNWVKMTSVNPLGDRIRNLRKERGLTLDQLAEQSGSSKSYIWELENKRPPRPSAEKLAKIADKLGTTIDFLLEGETSQEDAEDAHFYRSYQKMDAPTKAKIRRMVELWGDDE</sequence>
<dbReference type="InterPro" id="IPR001387">
    <property type="entry name" value="Cro/C1-type_HTH"/>
</dbReference>
<dbReference type="Proteomes" id="UP000276029">
    <property type="component" value="Unassembled WGS sequence"/>
</dbReference>
<comment type="caution">
    <text evidence="3">The sequence shown here is derived from an EMBL/GenBank/DDBJ whole genome shotgun (WGS) entry which is preliminary data.</text>
</comment>
<evidence type="ECO:0000313" key="4">
    <source>
        <dbReference type="Proteomes" id="UP000276029"/>
    </source>
</evidence>
<evidence type="ECO:0000259" key="2">
    <source>
        <dbReference type="PROSITE" id="PS50943"/>
    </source>
</evidence>
<dbReference type="PANTHER" id="PTHR46797:SF1">
    <property type="entry name" value="METHYLPHOSPHONATE SYNTHASE"/>
    <property type="match status" value="1"/>
</dbReference>
<organism evidence="3 4">
    <name type="scientific">Sphingosinicella microcystinivorans</name>
    <dbReference type="NCBI Taxonomy" id="335406"/>
    <lineage>
        <taxon>Bacteria</taxon>
        <taxon>Pseudomonadati</taxon>
        <taxon>Pseudomonadota</taxon>
        <taxon>Alphaproteobacteria</taxon>
        <taxon>Sphingomonadales</taxon>
        <taxon>Sphingosinicellaceae</taxon>
        <taxon>Sphingosinicella</taxon>
    </lineage>
</organism>
<protein>
    <submittedName>
        <fullName evidence="3">Transcriptional regulator with XRE-family HTH domain</fullName>
    </submittedName>
</protein>
<dbReference type="PANTHER" id="PTHR46797">
    <property type="entry name" value="HTH-TYPE TRANSCRIPTIONAL REGULATOR"/>
    <property type="match status" value="1"/>
</dbReference>
<name>A0ABX9T209_SPHMI</name>
<dbReference type="InterPro" id="IPR010982">
    <property type="entry name" value="Lambda_DNA-bd_dom_sf"/>
</dbReference>
<evidence type="ECO:0000313" key="3">
    <source>
        <dbReference type="EMBL" id="RKS91453.1"/>
    </source>
</evidence>
<dbReference type="InterPro" id="IPR050807">
    <property type="entry name" value="TransReg_Diox_bact_type"/>
</dbReference>
<dbReference type="Gene3D" id="1.10.260.40">
    <property type="entry name" value="lambda repressor-like DNA-binding domains"/>
    <property type="match status" value="1"/>
</dbReference>
<dbReference type="Pfam" id="PF01381">
    <property type="entry name" value="HTH_3"/>
    <property type="match status" value="1"/>
</dbReference>
<dbReference type="CDD" id="cd00093">
    <property type="entry name" value="HTH_XRE"/>
    <property type="match status" value="1"/>
</dbReference>
<feature type="domain" description="HTH cro/C1-type" evidence="2">
    <location>
        <begin position="16"/>
        <end position="71"/>
    </location>
</feature>
<reference evidence="3 4" key="1">
    <citation type="submission" date="2018-10" db="EMBL/GenBank/DDBJ databases">
        <title>Genomic Encyclopedia of Type Strains, Phase IV (KMG-IV): sequencing the most valuable type-strain genomes for metagenomic binning, comparative biology and taxonomic classification.</title>
        <authorList>
            <person name="Goeker M."/>
        </authorList>
    </citation>
    <scope>NUCLEOTIDE SEQUENCE [LARGE SCALE GENOMIC DNA]</scope>
    <source>
        <strain evidence="3 4">DSM 19791</strain>
    </source>
</reference>
<dbReference type="SMART" id="SM00530">
    <property type="entry name" value="HTH_XRE"/>
    <property type="match status" value="1"/>
</dbReference>
<accession>A0ABX9T209</accession>
<evidence type="ECO:0000256" key="1">
    <source>
        <dbReference type="ARBA" id="ARBA00023125"/>
    </source>
</evidence>
<dbReference type="PROSITE" id="PS50943">
    <property type="entry name" value="HTH_CROC1"/>
    <property type="match status" value="1"/>
</dbReference>
<dbReference type="EMBL" id="RBWX01000007">
    <property type="protein sequence ID" value="RKS91453.1"/>
    <property type="molecule type" value="Genomic_DNA"/>
</dbReference>
<dbReference type="SUPFAM" id="SSF47413">
    <property type="entry name" value="lambda repressor-like DNA-binding domains"/>
    <property type="match status" value="1"/>
</dbReference>
<keyword evidence="4" id="KW-1185">Reference proteome</keyword>
<gene>
    <name evidence="3" type="ORF">DFR51_1017</name>
</gene>